<feature type="region of interest" description="Disordered" evidence="1">
    <location>
        <begin position="1"/>
        <end position="97"/>
    </location>
</feature>
<proteinExistence type="predicted"/>
<dbReference type="GO" id="GO:0003676">
    <property type="term" value="F:nucleic acid binding"/>
    <property type="evidence" value="ECO:0007669"/>
    <property type="project" value="UniProtKB-UniRule"/>
</dbReference>
<feature type="compositionally biased region" description="Basic residues" evidence="1">
    <location>
        <begin position="13"/>
        <end position="26"/>
    </location>
</feature>
<comment type="caution">
    <text evidence="3">The sequence shown here is derived from an EMBL/GenBank/DDBJ whole genome shotgun (WGS) entry which is preliminary data.</text>
</comment>
<dbReference type="AlphaFoldDB" id="A0AB34KDE8"/>
<dbReference type="EMBL" id="JBGBPQ010000001">
    <property type="protein sequence ID" value="KAL1530891.1"/>
    <property type="molecule type" value="Genomic_DNA"/>
</dbReference>
<sequence length="727" mass="76259">MPPVEDPTLSSQPKKRTHSSNRRRTRPPASAAPPPSTAAAPSTADALSAGGAAPASAAAKGRHNARRRGGGRGGGGASVAAAESPPAAARGDGKGKRWWMVPPYSTMTDTITLEPLYKLRQPPFELKADPTLPHGTASDWFDGRVLAAYLVSSGNYTHPASRREITREECEALDAWLVAYGQGEAGVVHAYEHRHDPAPEPGGRLASLREEARLLFQSLFSGQRAPSARAPAPAAERAISTEANLVIIDDNLLPSHATTAPPPLPLPPAREPFPSLPPPAPPIARAPAPRPPPRPPPPPPPPPPPADVAASERRAVLRDAFGKQEGAPSSFAADAARAFTADALGLARRQPAWVAALEARLDAFLSSERRRESLPPMTRVERQVVHELAKMYCIATAAYGNEPSRHVDLFRTDHSGWPGQRLSDAAKAPAAAASAAPAAAVDGAWVIELREVECAEPTIGAILRSLSGEFAITWAADGRGARLRFDREASARQALGLLGGGVRGCFAVSPPAWAAKADGGRKGGERGVAEEWPEVARVGRAAAAEEWPEAPPHGASEEAQLAWALRESAREAAAREASVAARAPAKGKAGWTTLGGRAEPPAAPPPARPAAWGGAQPTPPRGGEGQLVEQLKAMGYPIMGCTRAAREARGETWAQQLASALEWLEAQGVAARPREAGASRDAVAPAPVASKARMKKAQEEAPANQKVANPWEALRDDEDGDDDADSE</sequence>
<dbReference type="SUPFAM" id="SSF101447">
    <property type="entry name" value="Formin homology 2 domain (FH2 domain)"/>
    <property type="match status" value="1"/>
</dbReference>
<dbReference type="Pfam" id="PF01424">
    <property type="entry name" value="R3H"/>
    <property type="match status" value="1"/>
</dbReference>
<name>A0AB34KDE8_PRYPA</name>
<dbReference type="InterPro" id="IPR036867">
    <property type="entry name" value="R3H_dom_sf"/>
</dbReference>
<organism evidence="3 4">
    <name type="scientific">Prymnesium parvum</name>
    <name type="common">Toxic golden alga</name>
    <dbReference type="NCBI Taxonomy" id="97485"/>
    <lineage>
        <taxon>Eukaryota</taxon>
        <taxon>Haptista</taxon>
        <taxon>Haptophyta</taxon>
        <taxon>Prymnesiophyceae</taxon>
        <taxon>Prymnesiales</taxon>
        <taxon>Prymnesiaceae</taxon>
        <taxon>Prymnesium</taxon>
    </lineage>
</organism>
<dbReference type="PROSITE" id="PS51061">
    <property type="entry name" value="R3H"/>
    <property type="match status" value="1"/>
</dbReference>
<feature type="compositionally biased region" description="Acidic residues" evidence="1">
    <location>
        <begin position="715"/>
        <end position="727"/>
    </location>
</feature>
<gene>
    <name evidence="3" type="ORF">AB1Y20_001782</name>
</gene>
<feature type="region of interest" description="Disordered" evidence="1">
    <location>
        <begin position="671"/>
        <end position="727"/>
    </location>
</feature>
<evidence type="ECO:0000256" key="1">
    <source>
        <dbReference type="SAM" id="MobiDB-lite"/>
    </source>
</evidence>
<feature type="compositionally biased region" description="Low complexity" evidence="1">
    <location>
        <begin position="37"/>
        <end position="59"/>
    </location>
</feature>
<feature type="compositionally biased region" description="Pro residues" evidence="1">
    <location>
        <begin position="260"/>
        <end position="306"/>
    </location>
</feature>
<feature type="compositionally biased region" description="Basic residues" evidence="1">
    <location>
        <begin position="60"/>
        <end position="70"/>
    </location>
</feature>
<dbReference type="PROSITE" id="PS50330">
    <property type="entry name" value="UIM"/>
    <property type="match status" value="1"/>
</dbReference>
<feature type="compositionally biased region" description="Low complexity" evidence="1">
    <location>
        <begin position="78"/>
        <end position="90"/>
    </location>
</feature>
<dbReference type="SMART" id="SM00393">
    <property type="entry name" value="R3H"/>
    <property type="match status" value="1"/>
</dbReference>
<dbReference type="Gene3D" id="3.30.1370.50">
    <property type="entry name" value="R3H-like domain"/>
    <property type="match status" value="1"/>
</dbReference>
<feature type="domain" description="R3H" evidence="2">
    <location>
        <begin position="351"/>
        <end position="413"/>
    </location>
</feature>
<evidence type="ECO:0000259" key="2">
    <source>
        <dbReference type="PROSITE" id="PS51061"/>
    </source>
</evidence>
<accession>A0AB34KDE8</accession>
<protein>
    <recommendedName>
        <fullName evidence="2">R3H domain-containing protein</fullName>
    </recommendedName>
</protein>
<evidence type="ECO:0000313" key="4">
    <source>
        <dbReference type="Proteomes" id="UP001515480"/>
    </source>
</evidence>
<dbReference type="InterPro" id="IPR001374">
    <property type="entry name" value="R3H_dom"/>
</dbReference>
<evidence type="ECO:0000313" key="3">
    <source>
        <dbReference type="EMBL" id="KAL1530891.1"/>
    </source>
</evidence>
<dbReference type="SUPFAM" id="SSF82708">
    <property type="entry name" value="R3H domain"/>
    <property type="match status" value="1"/>
</dbReference>
<keyword evidence="4" id="KW-1185">Reference proteome</keyword>
<dbReference type="InterPro" id="IPR003903">
    <property type="entry name" value="UIM_dom"/>
</dbReference>
<feature type="region of interest" description="Disordered" evidence="1">
    <location>
        <begin position="256"/>
        <end position="310"/>
    </location>
</feature>
<dbReference type="Proteomes" id="UP001515480">
    <property type="component" value="Unassembled WGS sequence"/>
</dbReference>
<reference evidence="3 4" key="1">
    <citation type="journal article" date="2024" name="Science">
        <title>Giant polyketide synthase enzymes in the biosynthesis of giant marine polyether toxins.</title>
        <authorList>
            <person name="Fallon T.R."/>
            <person name="Shende V.V."/>
            <person name="Wierzbicki I.H."/>
            <person name="Pendleton A.L."/>
            <person name="Watervoot N.F."/>
            <person name="Auber R.P."/>
            <person name="Gonzalez D.J."/>
            <person name="Wisecaver J.H."/>
            <person name="Moore B.S."/>
        </authorList>
    </citation>
    <scope>NUCLEOTIDE SEQUENCE [LARGE SCALE GENOMIC DNA]</scope>
    <source>
        <strain evidence="3 4">12B1</strain>
    </source>
</reference>
<feature type="region of interest" description="Disordered" evidence="1">
    <location>
        <begin position="578"/>
        <end position="623"/>
    </location>
</feature>